<dbReference type="EMBL" id="CP036268">
    <property type="protein sequence ID" value="QDT37236.1"/>
    <property type="molecule type" value="Genomic_DNA"/>
</dbReference>
<keyword evidence="3" id="KW-1185">Reference proteome</keyword>
<protein>
    <submittedName>
        <fullName evidence="2">Trehalose utilization</fullName>
    </submittedName>
</protein>
<evidence type="ECO:0000313" key="2">
    <source>
        <dbReference type="EMBL" id="QDT37236.1"/>
    </source>
</evidence>
<dbReference type="KEGG" id="svp:Pan189_16090"/>
<organism evidence="2 3">
    <name type="scientific">Stratiformator vulcanicus</name>
    <dbReference type="NCBI Taxonomy" id="2527980"/>
    <lineage>
        <taxon>Bacteria</taxon>
        <taxon>Pseudomonadati</taxon>
        <taxon>Planctomycetota</taxon>
        <taxon>Planctomycetia</taxon>
        <taxon>Planctomycetales</taxon>
        <taxon>Planctomycetaceae</taxon>
        <taxon>Stratiformator</taxon>
    </lineage>
</organism>
<dbReference type="AlphaFoldDB" id="A0A517R010"/>
<reference evidence="2 3" key="1">
    <citation type="submission" date="2019-02" db="EMBL/GenBank/DDBJ databases">
        <title>Deep-cultivation of Planctomycetes and their phenomic and genomic characterization uncovers novel biology.</title>
        <authorList>
            <person name="Wiegand S."/>
            <person name="Jogler M."/>
            <person name="Boedeker C."/>
            <person name="Pinto D."/>
            <person name="Vollmers J."/>
            <person name="Rivas-Marin E."/>
            <person name="Kohn T."/>
            <person name="Peeters S.H."/>
            <person name="Heuer A."/>
            <person name="Rast P."/>
            <person name="Oberbeckmann S."/>
            <person name="Bunk B."/>
            <person name="Jeske O."/>
            <person name="Meyerdierks A."/>
            <person name="Storesund J.E."/>
            <person name="Kallscheuer N."/>
            <person name="Luecker S."/>
            <person name="Lage O.M."/>
            <person name="Pohl T."/>
            <person name="Merkel B.J."/>
            <person name="Hornburger P."/>
            <person name="Mueller R.-W."/>
            <person name="Bruemmer F."/>
            <person name="Labrenz M."/>
            <person name="Spormann A.M."/>
            <person name="Op den Camp H."/>
            <person name="Overmann J."/>
            <person name="Amann R."/>
            <person name="Jetten M.S.M."/>
            <person name="Mascher T."/>
            <person name="Medema M.H."/>
            <person name="Devos D.P."/>
            <person name="Kaster A.-K."/>
            <person name="Ovreas L."/>
            <person name="Rohde M."/>
            <person name="Galperin M.Y."/>
            <person name="Jogler C."/>
        </authorList>
    </citation>
    <scope>NUCLEOTIDE SEQUENCE [LARGE SCALE GENOMIC DNA]</scope>
    <source>
        <strain evidence="2 3">Pan189</strain>
    </source>
</reference>
<evidence type="ECO:0000256" key="1">
    <source>
        <dbReference type="SAM" id="MobiDB-lite"/>
    </source>
</evidence>
<gene>
    <name evidence="2" type="ORF">Pan189_16090</name>
</gene>
<dbReference type="SUPFAM" id="SSF52317">
    <property type="entry name" value="Class I glutamine amidotransferase-like"/>
    <property type="match status" value="1"/>
</dbReference>
<feature type="region of interest" description="Disordered" evidence="1">
    <location>
        <begin position="281"/>
        <end position="305"/>
    </location>
</feature>
<proteinExistence type="predicted"/>
<accession>A0A517R010</accession>
<dbReference type="Proteomes" id="UP000317318">
    <property type="component" value="Chromosome"/>
</dbReference>
<dbReference type="RefSeq" id="WP_310821230.1">
    <property type="nucleotide sequence ID" value="NZ_CP036268.1"/>
</dbReference>
<dbReference type="InterPro" id="IPR029062">
    <property type="entry name" value="Class_I_gatase-like"/>
</dbReference>
<evidence type="ECO:0000313" key="3">
    <source>
        <dbReference type="Proteomes" id="UP000317318"/>
    </source>
</evidence>
<name>A0A517R010_9PLAN</name>
<dbReference type="Gene3D" id="3.40.50.880">
    <property type="match status" value="1"/>
</dbReference>
<sequence length="305" mass="33546">MKFQRRQVLKAAGGAAVAYGTPLFSLGDDPSRDRRALVIVGPSNHPPGTHEVKAGGRLMADCVNRLGLDGLSAEVSVGWPEDRSSIENAATLVFIGDKFPAEAVKNRQQAMADVVGAMSRDCGIVCIHYATGLEEQHVAPYHAKGEQHPLLTWMGGYFATRCKHHKSIARLMKATIEPTAVEHPILRGWQEFKFDDEPYINNYLGPDGLAENVTPLATSMLPPNDPTEQITAWSVERKDGGRGVGIVMPHYYRNWLVDDLRTFVTNAIVWSAGFNVPEEGCRTPKPELAKYEPDAIEPRRKAGGY</sequence>